<feature type="signal peptide" evidence="1">
    <location>
        <begin position="1"/>
        <end position="20"/>
    </location>
</feature>
<gene>
    <name evidence="2" type="ORF">SAMN05660313_03255</name>
</gene>
<dbReference type="InterPro" id="IPR008979">
    <property type="entry name" value="Galactose-bd-like_sf"/>
</dbReference>
<evidence type="ECO:0000313" key="3">
    <source>
        <dbReference type="Proteomes" id="UP000183257"/>
    </source>
</evidence>
<sequence>MNNRLILIALVISLITACNSDDYDAPNSFSDVSWYTSGFREEIVSVSVNDFASFSDLSQGEISHKWTIEEGSHFLKGPITRKDSIFDEFIIKPESLESADKTVHVLFTKGGLKKVNLYNEFKEYVEFKGADGFVFPAKEVGNKWVIDTTFVVDVYDAIMPQILIRQNGIVVPHESESDVITVEAGSELEFVDVTTIGRPNTWSWQVAGITSTDSLAVIQLNKLGEFKAVLNLSRQGETIPAGYEKYNIAATIKVVPSSLPFEVASDISELEDQTIQIPYNGEFAPFTDQKSHFTVNVNGSPFAISSVGLNSSNATILEIKLQDQIYRSDNITVSYDGNGTLESSDTRIPGAFTDLPVQMYQHEAVRFDIEDGGANWSIKDDNLPTTTVAPSTEQAASGIYSMKVDAAAAGAWSGFQNIVDQYTLTAGVTYQLEYKIYKQAGAAINMNGPWIQKGGETIFQFWNNVIASAAEDTWVTVSPDQRFTASATASDYEIYIRHNGMGVVYFDDIRVMEVDERP</sequence>
<dbReference type="OrthoDB" id="1410018at2"/>
<keyword evidence="1" id="KW-0732">Signal</keyword>
<dbReference type="SUPFAM" id="SSF49785">
    <property type="entry name" value="Galactose-binding domain-like"/>
    <property type="match status" value="1"/>
</dbReference>
<dbReference type="PROSITE" id="PS51257">
    <property type="entry name" value="PROKAR_LIPOPROTEIN"/>
    <property type="match status" value="1"/>
</dbReference>
<dbReference type="EMBL" id="FPIY01000007">
    <property type="protein sequence ID" value="SFW66922.1"/>
    <property type="molecule type" value="Genomic_DNA"/>
</dbReference>
<dbReference type="Proteomes" id="UP000183257">
    <property type="component" value="Unassembled WGS sequence"/>
</dbReference>
<dbReference type="Gene3D" id="2.60.120.260">
    <property type="entry name" value="Galactose-binding domain-like"/>
    <property type="match status" value="1"/>
</dbReference>
<evidence type="ECO:0000313" key="2">
    <source>
        <dbReference type="EMBL" id="SFW66922.1"/>
    </source>
</evidence>
<feature type="chain" id="PRO_5012205085" evidence="1">
    <location>
        <begin position="21"/>
        <end position="518"/>
    </location>
</feature>
<reference evidence="3" key="1">
    <citation type="submission" date="2016-11" db="EMBL/GenBank/DDBJ databases">
        <authorList>
            <person name="Varghese N."/>
            <person name="Submissions S."/>
        </authorList>
    </citation>
    <scope>NUCLEOTIDE SEQUENCE [LARGE SCALE GENOMIC DNA]</scope>
    <source>
        <strain evidence="3">DSM 24786</strain>
    </source>
</reference>
<dbReference type="RefSeq" id="WP_072304870.1">
    <property type="nucleotide sequence ID" value="NZ_FPIY01000007.1"/>
</dbReference>
<evidence type="ECO:0000256" key="1">
    <source>
        <dbReference type="SAM" id="SignalP"/>
    </source>
</evidence>
<keyword evidence="3" id="KW-1185">Reference proteome</keyword>
<accession>A0A1K1R3W7</accession>
<name>A0A1K1R3W7_9FLAO</name>
<protein>
    <submittedName>
        <fullName evidence="2">Repeat-containing protein</fullName>
    </submittedName>
</protein>
<dbReference type="AlphaFoldDB" id="A0A1K1R3W7"/>
<dbReference type="STRING" id="76595.SAMN05660313_03255"/>
<proteinExistence type="predicted"/>
<organism evidence="2 3">
    <name type="scientific">Cellulophaga fucicola</name>
    <dbReference type="NCBI Taxonomy" id="76595"/>
    <lineage>
        <taxon>Bacteria</taxon>
        <taxon>Pseudomonadati</taxon>
        <taxon>Bacteroidota</taxon>
        <taxon>Flavobacteriia</taxon>
        <taxon>Flavobacteriales</taxon>
        <taxon>Flavobacteriaceae</taxon>
        <taxon>Cellulophaga</taxon>
    </lineage>
</organism>